<sequence length="165" mass="18672">MSKTKYIIIFINLLLLLGYFNWSIVAKEKTLSAGKRVLLELKPVDPRSIMQGDYMSLAYKIDDLPPHANITKRGYCIVKVDAHGVGQKLRLQNELKPLAPGEMAIKYFFSGNSYFANIHLGAEAYFFQEGQGKRFEAARYGALKVDDAGNSVLEGLYNEQYRLIK</sequence>
<proteinExistence type="predicted"/>
<accession>A0A4Y8SIF6</accession>
<protein>
    <recommendedName>
        <fullName evidence="4">GDYXXLXY domain-containing protein</fullName>
    </recommendedName>
</protein>
<dbReference type="InterPro" id="IPR025833">
    <property type="entry name" value="GDYXXLXY"/>
</dbReference>
<dbReference type="RefSeq" id="WP_133229864.1">
    <property type="nucleotide sequence ID" value="NZ_SOZE01000007.1"/>
</dbReference>
<keyword evidence="1" id="KW-0472">Membrane</keyword>
<evidence type="ECO:0000256" key="1">
    <source>
        <dbReference type="SAM" id="Phobius"/>
    </source>
</evidence>
<dbReference type="EMBL" id="SOZE01000007">
    <property type="protein sequence ID" value="TFF38196.1"/>
    <property type="molecule type" value="Genomic_DNA"/>
</dbReference>
<evidence type="ECO:0008006" key="4">
    <source>
        <dbReference type="Google" id="ProtNLM"/>
    </source>
</evidence>
<name>A0A4Y8SIF6_9SPHI</name>
<organism evidence="2 3">
    <name type="scientific">Mucilaginibacter psychrotolerans</name>
    <dbReference type="NCBI Taxonomy" id="1524096"/>
    <lineage>
        <taxon>Bacteria</taxon>
        <taxon>Pseudomonadati</taxon>
        <taxon>Bacteroidota</taxon>
        <taxon>Sphingobacteriia</taxon>
        <taxon>Sphingobacteriales</taxon>
        <taxon>Sphingobacteriaceae</taxon>
        <taxon>Mucilaginibacter</taxon>
    </lineage>
</organism>
<feature type="transmembrane region" description="Helical" evidence="1">
    <location>
        <begin position="6"/>
        <end position="26"/>
    </location>
</feature>
<dbReference type="Proteomes" id="UP000297540">
    <property type="component" value="Unassembled WGS sequence"/>
</dbReference>
<gene>
    <name evidence="2" type="ORF">E2R66_09165</name>
</gene>
<dbReference type="Pfam" id="PF14345">
    <property type="entry name" value="GDYXXLXY"/>
    <property type="match status" value="1"/>
</dbReference>
<keyword evidence="1" id="KW-0812">Transmembrane</keyword>
<dbReference type="OrthoDB" id="4868247at2"/>
<keyword evidence="3" id="KW-1185">Reference proteome</keyword>
<comment type="caution">
    <text evidence="2">The sequence shown here is derived from an EMBL/GenBank/DDBJ whole genome shotgun (WGS) entry which is preliminary data.</text>
</comment>
<keyword evidence="1" id="KW-1133">Transmembrane helix</keyword>
<evidence type="ECO:0000313" key="3">
    <source>
        <dbReference type="Proteomes" id="UP000297540"/>
    </source>
</evidence>
<dbReference type="AlphaFoldDB" id="A0A4Y8SIF6"/>
<evidence type="ECO:0000313" key="2">
    <source>
        <dbReference type="EMBL" id="TFF38196.1"/>
    </source>
</evidence>
<reference evidence="2 3" key="1">
    <citation type="journal article" date="2017" name="Int. J. Syst. Evol. Microbiol.">
        <title>Mucilaginibacterpsychrotolerans sp. nov., isolated from peatlands.</title>
        <authorList>
            <person name="Deng Y."/>
            <person name="Shen L."/>
            <person name="Xu B."/>
            <person name="Liu Y."/>
            <person name="Gu Z."/>
            <person name="Liu H."/>
            <person name="Zhou Y."/>
        </authorList>
    </citation>
    <scope>NUCLEOTIDE SEQUENCE [LARGE SCALE GENOMIC DNA]</scope>
    <source>
        <strain evidence="2 3">NH7-4</strain>
    </source>
</reference>